<comment type="caution">
    <text evidence="1">The sequence shown here is derived from an EMBL/GenBank/DDBJ whole genome shotgun (WGS) entry which is preliminary data.</text>
</comment>
<proteinExistence type="predicted"/>
<protein>
    <submittedName>
        <fullName evidence="1">Uncharacterized protein</fullName>
    </submittedName>
</protein>
<dbReference type="EMBL" id="JAHLFH010000085">
    <property type="protein sequence ID" value="MBU3819545.1"/>
    <property type="molecule type" value="Genomic_DNA"/>
</dbReference>
<evidence type="ECO:0000313" key="1">
    <source>
        <dbReference type="EMBL" id="MBU3819545.1"/>
    </source>
</evidence>
<name>A0A9E2KK35_9FIRM</name>
<organism evidence="1 2">
    <name type="scientific">Candidatus Faecalibacterium intestinavium</name>
    <dbReference type="NCBI Taxonomy" id="2838580"/>
    <lineage>
        <taxon>Bacteria</taxon>
        <taxon>Bacillati</taxon>
        <taxon>Bacillota</taxon>
        <taxon>Clostridia</taxon>
        <taxon>Eubacteriales</taxon>
        <taxon>Oscillospiraceae</taxon>
        <taxon>Faecalibacterium</taxon>
    </lineage>
</organism>
<evidence type="ECO:0000313" key="2">
    <source>
        <dbReference type="Proteomes" id="UP000824178"/>
    </source>
</evidence>
<reference evidence="1" key="2">
    <citation type="submission" date="2021-04" db="EMBL/GenBank/DDBJ databases">
        <authorList>
            <person name="Gilroy R."/>
        </authorList>
    </citation>
    <scope>NUCLEOTIDE SEQUENCE</scope>
    <source>
        <strain evidence="1">742</strain>
    </source>
</reference>
<sequence length="145" mass="14907">MAATYQSSITMPARFAPVSREEMTYLDGGAWFSFTRQDAINFGINLVNNAALVLGSFSLSMGVKALTTAVKTTGSLAGGLGQVAATVAGFNGWQIAAMAVCGVCAAYYAVVQISQIIALVSAVADTVKQVYDATLQSQQGVPAAA</sequence>
<gene>
    <name evidence="1" type="ORF">H9864_04135</name>
</gene>
<accession>A0A9E2KK35</accession>
<reference evidence="1" key="1">
    <citation type="journal article" date="2021" name="PeerJ">
        <title>Extensive microbial diversity within the chicken gut microbiome revealed by metagenomics and culture.</title>
        <authorList>
            <person name="Gilroy R."/>
            <person name="Ravi A."/>
            <person name="Getino M."/>
            <person name="Pursley I."/>
            <person name="Horton D.L."/>
            <person name="Alikhan N.F."/>
            <person name="Baker D."/>
            <person name="Gharbi K."/>
            <person name="Hall N."/>
            <person name="Watson M."/>
            <person name="Adriaenssens E.M."/>
            <person name="Foster-Nyarko E."/>
            <person name="Jarju S."/>
            <person name="Secka A."/>
            <person name="Antonio M."/>
            <person name="Oren A."/>
            <person name="Chaudhuri R.R."/>
            <person name="La Ragione R."/>
            <person name="Hildebrand F."/>
            <person name="Pallen M.J."/>
        </authorList>
    </citation>
    <scope>NUCLEOTIDE SEQUENCE</scope>
    <source>
        <strain evidence="1">742</strain>
    </source>
</reference>
<dbReference type="AlphaFoldDB" id="A0A9E2KK35"/>
<dbReference type="Proteomes" id="UP000824178">
    <property type="component" value="Unassembled WGS sequence"/>
</dbReference>